<evidence type="ECO:0000313" key="5">
    <source>
        <dbReference type="Proteomes" id="UP000234789"/>
    </source>
</evidence>
<dbReference type="PRINTS" id="PR00412">
    <property type="entry name" value="EPOXHYDRLASE"/>
</dbReference>
<feature type="compositionally biased region" description="Basic and acidic residues" evidence="2">
    <location>
        <begin position="129"/>
        <end position="141"/>
    </location>
</feature>
<organism evidence="4 5">
    <name type="scientific">Paenibacillus pasadenensis</name>
    <dbReference type="NCBI Taxonomy" id="217090"/>
    <lineage>
        <taxon>Bacteria</taxon>
        <taxon>Bacillati</taxon>
        <taxon>Bacillota</taxon>
        <taxon>Bacilli</taxon>
        <taxon>Bacillales</taxon>
        <taxon>Paenibacillaceae</taxon>
        <taxon>Paenibacillus</taxon>
    </lineage>
</organism>
<dbReference type="InterPro" id="IPR000073">
    <property type="entry name" value="AB_hydrolase_1"/>
</dbReference>
<dbReference type="Proteomes" id="UP000234789">
    <property type="component" value="Unassembled WGS sequence"/>
</dbReference>
<dbReference type="EC" id="3.1.1.24" evidence="4"/>
<feature type="domain" description="AB hydrolase-1" evidence="3">
    <location>
        <begin position="25"/>
        <end position="281"/>
    </location>
</feature>
<name>A0A2N5N6F9_9BACL</name>
<evidence type="ECO:0000313" key="4">
    <source>
        <dbReference type="EMBL" id="PLT45934.1"/>
    </source>
</evidence>
<dbReference type="InterPro" id="IPR029058">
    <property type="entry name" value="AB_hydrolase_fold"/>
</dbReference>
<gene>
    <name evidence="4" type="ORF">B8V81_4365</name>
</gene>
<dbReference type="InterPro" id="IPR000639">
    <property type="entry name" value="Epox_hydrolase-like"/>
</dbReference>
<accession>A0A2N5N6F9</accession>
<dbReference type="EMBL" id="NFEZ01000004">
    <property type="protein sequence ID" value="PLT45934.1"/>
    <property type="molecule type" value="Genomic_DNA"/>
</dbReference>
<keyword evidence="5" id="KW-1185">Reference proteome</keyword>
<dbReference type="SUPFAM" id="SSF53474">
    <property type="entry name" value="alpha/beta-Hydrolases"/>
    <property type="match status" value="1"/>
</dbReference>
<protein>
    <submittedName>
        <fullName evidence="4">Beta-ketoadipate enol-lactone hydrolase</fullName>
        <ecNumber evidence="4">3.1.1.24</ecNumber>
    </submittedName>
</protein>
<reference evidence="4 5" key="1">
    <citation type="submission" date="2017-05" db="EMBL/GenBank/DDBJ databases">
        <title>Functional genome analysis of Paenibacillus pasadenensis strain R16: insights on endophytic life style and antifungal activity.</title>
        <authorList>
            <person name="Passera A."/>
            <person name="Marcolungo L."/>
            <person name="Casati P."/>
            <person name="Brasca M."/>
            <person name="Quaglino F."/>
            <person name="Delledonne M."/>
        </authorList>
    </citation>
    <scope>NUCLEOTIDE SEQUENCE [LARGE SCALE GENOMIC DNA]</scope>
    <source>
        <strain evidence="4 5">R16</strain>
    </source>
</reference>
<dbReference type="GO" id="GO:0016020">
    <property type="term" value="C:membrane"/>
    <property type="evidence" value="ECO:0007669"/>
    <property type="project" value="TreeGrafter"/>
</dbReference>
<feature type="region of interest" description="Disordered" evidence="2">
    <location>
        <begin position="127"/>
        <end position="146"/>
    </location>
</feature>
<dbReference type="GO" id="GO:0047570">
    <property type="term" value="F:3-oxoadipate enol-lactonase activity"/>
    <property type="evidence" value="ECO:0007669"/>
    <property type="project" value="UniProtKB-EC"/>
</dbReference>
<proteinExistence type="predicted"/>
<dbReference type="PRINTS" id="PR00111">
    <property type="entry name" value="ABHYDROLASE"/>
</dbReference>
<dbReference type="PANTHER" id="PTHR43798">
    <property type="entry name" value="MONOACYLGLYCEROL LIPASE"/>
    <property type="match status" value="1"/>
</dbReference>
<keyword evidence="1 4" id="KW-0378">Hydrolase</keyword>
<evidence type="ECO:0000259" key="3">
    <source>
        <dbReference type="Pfam" id="PF00561"/>
    </source>
</evidence>
<comment type="caution">
    <text evidence="4">The sequence shown here is derived from an EMBL/GenBank/DDBJ whole genome shotgun (WGS) entry which is preliminary data.</text>
</comment>
<dbReference type="PANTHER" id="PTHR43798:SF31">
    <property type="entry name" value="AB HYDROLASE SUPERFAMILY PROTEIN YCLE"/>
    <property type="match status" value="1"/>
</dbReference>
<dbReference type="InterPro" id="IPR050266">
    <property type="entry name" value="AB_hydrolase_sf"/>
</dbReference>
<evidence type="ECO:0000256" key="1">
    <source>
        <dbReference type="ARBA" id="ARBA00022801"/>
    </source>
</evidence>
<dbReference type="Gene3D" id="3.40.50.1820">
    <property type="entry name" value="alpha/beta hydrolase"/>
    <property type="match status" value="1"/>
</dbReference>
<evidence type="ECO:0000256" key="2">
    <source>
        <dbReference type="SAM" id="MobiDB-lite"/>
    </source>
</evidence>
<sequence>MELKSVRLDSGETIGYRQRSGGEEAVLLLHGNMNSSVHWDVVLERMEARYAVYAVDLRGFGTSTYLAPAVRLSDYADDVAAFMEKIGLPRAIVWGWSTGGGVAMELAARHPERVDRLVLLASVSTRGYPQHEDGPDGRPDLSSRLTSADGIRADRRNRRILQANEERDKPFMKALFDAVIYERRQPEPQRYEAYLEDILTQRNLMDIYEALNAFNISRFDHPAGAGTGAVDLVEAPVLAVRGTEDKVISEAMHRELMEDFRGRAAEALLPGCGHSPLIDDPERLLDVVQSFLQEGA</sequence>
<dbReference type="Pfam" id="PF00561">
    <property type="entry name" value="Abhydrolase_1"/>
    <property type="match status" value="1"/>
</dbReference>
<dbReference type="AlphaFoldDB" id="A0A2N5N6F9"/>